<accession>A0ABR0ZM20</accession>
<dbReference type="Pfam" id="PF12796">
    <property type="entry name" value="Ank_2"/>
    <property type="match status" value="1"/>
</dbReference>
<protein>
    <submittedName>
        <fullName evidence="6">BCL-6 corepressor-like isoform X1</fullName>
    </submittedName>
</protein>
<feature type="compositionally biased region" description="Pro residues" evidence="3">
    <location>
        <begin position="404"/>
        <end position="417"/>
    </location>
</feature>
<feature type="domain" description="BCL-6 corepressor non-ankyrin-repeat" evidence="4">
    <location>
        <begin position="1252"/>
        <end position="1482"/>
    </location>
</feature>
<evidence type="ECO:0000256" key="3">
    <source>
        <dbReference type="SAM" id="MobiDB-lite"/>
    </source>
</evidence>
<feature type="region of interest" description="Disordered" evidence="3">
    <location>
        <begin position="895"/>
        <end position="917"/>
    </location>
</feature>
<feature type="compositionally biased region" description="Basic and acidic residues" evidence="3">
    <location>
        <begin position="1309"/>
        <end position="1348"/>
    </location>
</feature>
<evidence type="ECO:0000259" key="5">
    <source>
        <dbReference type="Pfam" id="PF16553"/>
    </source>
</evidence>
<dbReference type="InterPro" id="IPR038227">
    <property type="entry name" value="PUFD_som_sf"/>
</dbReference>
<feature type="repeat" description="ANK" evidence="2">
    <location>
        <begin position="1603"/>
        <end position="1635"/>
    </location>
</feature>
<feature type="compositionally biased region" description="Basic and acidic residues" evidence="3">
    <location>
        <begin position="1085"/>
        <end position="1113"/>
    </location>
</feature>
<feature type="compositionally biased region" description="Polar residues" evidence="3">
    <location>
        <begin position="575"/>
        <end position="595"/>
    </location>
</feature>
<dbReference type="InterPro" id="IPR047144">
    <property type="entry name" value="BCOR-like"/>
</dbReference>
<dbReference type="SMART" id="SM00248">
    <property type="entry name" value="ANK"/>
    <property type="match status" value="3"/>
</dbReference>
<proteinExistence type="inferred from homology"/>
<name>A0ABR0ZM20_HUSHU</name>
<feature type="domain" description="BCL-6 corepressor PCGF1 binding" evidence="5">
    <location>
        <begin position="1710"/>
        <end position="1821"/>
    </location>
</feature>
<dbReference type="Gene3D" id="3.10.260.40">
    <property type="entry name" value="BCL-6 corepressor, PCGF1 binding domain"/>
    <property type="match status" value="1"/>
</dbReference>
<feature type="compositionally biased region" description="Polar residues" evidence="3">
    <location>
        <begin position="1491"/>
        <end position="1503"/>
    </location>
</feature>
<feature type="region of interest" description="Disordered" evidence="3">
    <location>
        <begin position="765"/>
        <end position="835"/>
    </location>
</feature>
<feature type="compositionally biased region" description="Basic and acidic residues" evidence="3">
    <location>
        <begin position="1160"/>
        <end position="1174"/>
    </location>
</feature>
<keyword evidence="2" id="KW-0040">ANK repeat</keyword>
<gene>
    <name evidence="6" type="ORF">HHUSO_G11280</name>
</gene>
<evidence type="ECO:0000259" key="4">
    <source>
        <dbReference type="Pfam" id="PF15808"/>
    </source>
</evidence>
<feature type="region of interest" description="Disordered" evidence="3">
    <location>
        <begin position="851"/>
        <end position="875"/>
    </location>
</feature>
<dbReference type="PROSITE" id="PS50088">
    <property type="entry name" value="ANK_REPEAT"/>
    <property type="match status" value="2"/>
</dbReference>
<feature type="compositionally biased region" description="Basic and acidic residues" evidence="3">
    <location>
        <begin position="1207"/>
        <end position="1221"/>
    </location>
</feature>
<dbReference type="InterPro" id="IPR036770">
    <property type="entry name" value="Ankyrin_rpt-contain_sf"/>
</dbReference>
<dbReference type="SUPFAM" id="SSF48403">
    <property type="entry name" value="Ankyrin repeat"/>
    <property type="match status" value="1"/>
</dbReference>
<feature type="region of interest" description="Disordered" evidence="3">
    <location>
        <begin position="1274"/>
        <end position="1525"/>
    </location>
</feature>
<dbReference type="InterPro" id="IPR032365">
    <property type="entry name" value="PUFD"/>
</dbReference>
<comment type="similarity">
    <text evidence="1">Belongs to the BCOR family.</text>
</comment>
<keyword evidence="7" id="KW-1185">Reference proteome</keyword>
<dbReference type="InterPro" id="IPR002110">
    <property type="entry name" value="Ankyrin_rpt"/>
</dbReference>
<feature type="compositionally biased region" description="Low complexity" evidence="3">
    <location>
        <begin position="519"/>
        <end position="531"/>
    </location>
</feature>
<feature type="compositionally biased region" description="Basic and acidic residues" evidence="3">
    <location>
        <begin position="1451"/>
        <end position="1464"/>
    </location>
</feature>
<feature type="compositionally biased region" description="Basic and acidic residues" evidence="3">
    <location>
        <begin position="426"/>
        <end position="444"/>
    </location>
</feature>
<dbReference type="Pfam" id="PF16553">
    <property type="entry name" value="PUFD"/>
    <property type="match status" value="1"/>
</dbReference>
<dbReference type="PROSITE" id="PS50297">
    <property type="entry name" value="ANK_REP_REGION"/>
    <property type="match status" value="2"/>
</dbReference>
<evidence type="ECO:0000256" key="1">
    <source>
        <dbReference type="ARBA" id="ARBA00034703"/>
    </source>
</evidence>
<dbReference type="Pfam" id="PF15808">
    <property type="entry name" value="BCOR"/>
    <property type="match status" value="1"/>
</dbReference>
<feature type="region of interest" description="Disordered" evidence="3">
    <location>
        <begin position="291"/>
        <end position="676"/>
    </location>
</feature>
<reference evidence="6 7" key="1">
    <citation type="submission" date="2021-05" db="EMBL/GenBank/DDBJ databases">
        <authorList>
            <person name="Zahm M."/>
            <person name="Klopp C."/>
            <person name="Cabau C."/>
            <person name="Kuhl H."/>
            <person name="Suciu R."/>
            <person name="Ciorpac M."/>
            <person name="Holostenco D."/>
            <person name="Gessner J."/>
            <person name="Wuertz S."/>
            <person name="Hohne C."/>
            <person name="Stock M."/>
            <person name="Gislard M."/>
            <person name="Lluch J."/>
            <person name="Milhes M."/>
            <person name="Lampietro C."/>
            <person name="Lopez Roques C."/>
            <person name="Donnadieu C."/>
            <person name="Du K."/>
            <person name="Schartl M."/>
            <person name="Guiguen Y."/>
        </authorList>
    </citation>
    <scope>NUCLEOTIDE SEQUENCE [LARGE SCALE GENOMIC DNA]</scope>
    <source>
        <strain evidence="6">Hh-F2</strain>
        <tissue evidence="6">Blood</tissue>
    </source>
</reference>
<feature type="compositionally biased region" description="Low complexity" evidence="3">
    <location>
        <begin position="305"/>
        <end position="325"/>
    </location>
</feature>
<feature type="region of interest" description="Disordered" evidence="3">
    <location>
        <begin position="1085"/>
        <end position="1125"/>
    </location>
</feature>
<organism evidence="6 7">
    <name type="scientific">Huso huso</name>
    <name type="common">Beluga</name>
    <name type="synonym">Acipenser huso</name>
    <dbReference type="NCBI Taxonomy" id="61971"/>
    <lineage>
        <taxon>Eukaryota</taxon>
        <taxon>Metazoa</taxon>
        <taxon>Chordata</taxon>
        <taxon>Craniata</taxon>
        <taxon>Vertebrata</taxon>
        <taxon>Euteleostomi</taxon>
        <taxon>Actinopterygii</taxon>
        <taxon>Chondrostei</taxon>
        <taxon>Acipenseriformes</taxon>
        <taxon>Acipenseridae</taxon>
        <taxon>Huso</taxon>
    </lineage>
</organism>
<dbReference type="EMBL" id="JAHFZB010000009">
    <property type="protein sequence ID" value="KAK6485485.1"/>
    <property type="molecule type" value="Genomic_DNA"/>
</dbReference>
<dbReference type="Gene3D" id="1.25.40.20">
    <property type="entry name" value="Ankyrin repeat-containing domain"/>
    <property type="match status" value="1"/>
</dbReference>
<evidence type="ECO:0000313" key="7">
    <source>
        <dbReference type="Proteomes" id="UP001369086"/>
    </source>
</evidence>
<feature type="compositionally biased region" description="Basic residues" evidence="3">
    <location>
        <begin position="1424"/>
        <end position="1442"/>
    </location>
</feature>
<dbReference type="Proteomes" id="UP001369086">
    <property type="component" value="Unassembled WGS sequence"/>
</dbReference>
<feature type="region of interest" description="Disordered" evidence="3">
    <location>
        <begin position="982"/>
        <end position="1014"/>
    </location>
</feature>
<comment type="caution">
    <text evidence="6">The sequence shown here is derived from an EMBL/GenBank/DDBJ whole genome shotgun (WGS) entry which is preliminary data.</text>
</comment>
<sequence>MLSATPLYGTVHSWMNNERVRMCGINEERKVPVADGESQKSRLELREENHLAPNMVDASAARRNTLAALSMDRSSLMGVHGGMIYPGIRALSTGTDKSREGMPLGYISDRVPELRYKPMAAVSPESPLENGKHSNGYGGLYKTSPPGLQKPVMVPGGGEALGLDRRSVVEKHTELGLNGSSYFRLPWVSPYLEAGVYPFLDPANKYALSMYKASFLSQHSPYLPQHLAYSPLCGGGAGAGSERFLYLPPYAPTHMPSSLASPMRIPTAATATTAPTLSSLIHCQEKSLSGISSRMHHEPSAFGPHHQQSQQLHHQQQHQAQQLQSHSDRQHSSKQSRTPLGKGTSGGSLAVDSPLLLLQSPHTTSRLHPPTTQPLSLRENPPDFQKPLPRVPATPCPSVSIPFSWPPGMAPENPSPARPATHKPKSRDAATAESRNSERQERKTSRSPSTAEKQKQQKHQQKQQQTPTKGPADKPLDLSAKVVEFGGAPDGYSPKEDGIARVGHSPSGRYGLLLQDTMSPSSSAVSASSTAPERPEMISTLRSSWVVPGPGPPTSSQSKSPAVLKNKTLERVLPQQRSSSCPRIGESNSCPTTNPVPGLVPSLGRPASASPSPNGNGEWPKANADHSEKIAPGNHAGNQPSSVKHNKAYKRGESQDLGYKQQKQQQHLENGHTPNHLFLPQNEAFLPPALAYANRYLPYPVPEGLPLAHLPLPGKGPVYPPTMMMGSGSLYPACLPPKHSLPYGLPTCRGEFLSYQDSQEMIHPLMSSPRVSLEAKASERPERRSKLQDRPGQIEESTPKSRPTTERSDPTSRPGKETPIDQSSQSTKEHRKPVTDKARIVCIDLIQDDADPGTKLAKQSSPNSKKGDATKLGGFEGKGQQLKELLSSVDAALKPAEPERHPRICSPSKQEEQGCATPSFCREQHLSPHQSQGQDSPVRPRPLLDFSDQQTFCCARTSGTRGLEDIASITERLGFHQHPFQHHQHGFDKESLDGDTHDDDDDDHNSAGSRKSNLAKRIANSAGYVGDRFKCVTTELYADTSKLSREQRALQMERLSQEDSNLSQPAANCERAMMRFSELELKEKEGSAAVRDPADRRHSETPWEVQRESRERTANIGKAGQETEACGEGGLAVPESHRGVGFLNCAPENEQLVEGGGLQPEEKQQSQPREDVGLRARPALPRKRKHSKERPQDEGSCCDSASEELGEDGKRQRILRDDWPDKGFPNPSAEHVLEESYCNEVKNLKVCIELTGLHPCKQRHLQHLRELWEQQLSPERPTPPLALSPTPASPIAHSRKTDAAEPCQPEATANERKVKVSLPEEKPSRKRSEGKSNRSWSEERLCRSDTEKVLPTLPASPPCKGACPESGSTTEAVLRKKTPQSGSRLSDKRQRLKEHRKTSGLCKSPVAGKECDTPRLQSDFEKPKGKRQCKTKHISLRGRRRTSLTGDESTDAEHGEEKVSVERSSRKRTASNSDYDSSAAKPCAPKACPSLPQTPSLLQSPSTHPSPLPVGNPPQETPTSRPMPPEARRLIVNKNAGETLLQRAARLGYEEVVLYCLENKVCDVNHRDNAGYCALHEACARGWLAIVQHLLEYGADVNCSAQDGTRPLHDAVENDHLDIVRLLLSYGADPTLATYSGRSILKMTHSDLMEKFLSEYFADLQSRRDDDPGLYWEFYGSCVCEPNDETAAFDILANPPGPGDTDEEEEDFKEVFAFEFSDRPLLPCYNIQVSLSQGPRNWLLLSDVLKRLKMTSRGFRCSFSHIEVVTITEAEFYKQASLSQLLTCPEDLEAFVPDSKELLDLVEFTGEVVRLLGSTLECLDEKRGAATVSLDRS</sequence>
<dbReference type="PANTHER" id="PTHR24117">
    <property type="entry name" value="AGAP007537-PB"/>
    <property type="match status" value="1"/>
</dbReference>
<feature type="region of interest" description="Disordered" evidence="3">
    <location>
        <begin position="1155"/>
        <end position="1227"/>
    </location>
</feature>
<feature type="compositionally biased region" description="Basic and acidic residues" evidence="3">
    <location>
        <begin position="776"/>
        <end position="819"/>
    </location>
</feature>
<evidence type="ECO:0000256" key="2">
    <source>
        <dbReference type="PROSITE-ProRule" id="PRU00023"/>
    </source>
</evidence>
<dbReference type="PANTHER" id="PTHR24117:SF8">
    <property type="entry name" value="BCL-6 COREPRESSOR"/>
    <property type="match status" value="1"/>
</dbReference>
<feature type="compositionally biased region" description="Basic and acidic residues" evidence="3">
    <location>
        <begin position="985"/>
        <end position="995"/>
    </location>
</feature>
<dbReference type="InterPro" id="IPR031628">
    <property type="entry name" value="BCOR"/>
</dbReference>
<feature type="compositionally biased region" description="Pro residues" evidence="3">
    <location>
        <begin position="1504"/>
        <end position="1525"/>
    </location>
</feature>
<feature type="compositionally biased region" description="Low complexity" evidence="3">
    <location>
        <begin position="1477"/>
        <end position="1490"/>
    </location>
</feature>
<feature type="compositionally biased region" description="Basic and acidic residues" evidence="3">
    <location>
        <begin position="1409"/>
        <end position="1423"/>
    </location>
</feature>
<evidence type="ECO:0000313" key="6">
    <source>
        <dbReference type="EMBL" id="KAK6485485.1"/>
    </source>
</evidence>
<feature type="repeat" description="ANK" evidence="2">
    <location>
        <begin position="1570"/>
        <end position="1602"/>
    </location>
</feature>